<dbReference type="RefSeq" id="WP_080868050.1">
    <property type="nucleotide sequence ID" value="NZ_LT009733.1"/>
</dbReference>
<gene>
    <name evidence="2" type="ORF">AGR4C_pb20177</name>
</gene>
<sequence>MARYFFHIRHGQSVARDLEGGDFPDLAHARAEATFCARELAAGRVRSGGGLAGRFVEVTDQNGELVDTVAFLDIINLDA</sequence>
<evidence type="ECO:0000313" key="2">
    <source>
        <dbReference type="EMBL" id="CUX67633.1"/>
    </source>
</evidence>
<organism evidence="2 3">
    <name type="scientific">Agrobacterium tumefaciens str. Kerr 14</name>
    <dbReference type="NCBI Taxonomy" id="1183424"/>
    <lineage>
        <taxon>Bacteria</taxon>
        <taxon>Pseudomonadati</taxon>
        <taxon>Pseudomonadota</taxon>
        <taxon>Alphaproteobacteria</taxon>
        <taxon>Hyphomicrobiales</taxon>
        <taxon>Rhizobiaceae</taxon>
        <taxon>Rhizobium/Agrobacterium group</taxon>
        <taxon>Agrobacterium</taxon>
        <taxon>Agrobacterium tumefaciens complex</taxon>
    </lineage>
</organism>
<feature type="domain" description="DUF6894" evidence="1">
    <location>
        <begin position="3"/>
        <end position="71"/>
    </location>
</feature>
<evidence type="ECO:0000313" key="3">
    <source>
        <dbReference type="Proteomes" id="UP000191897"/>
    </source>
</evidence>
<dbReference type="AlphaFoldDB" id="A0A1S7SE45"/>
<proteinExistence type="predicted"/>
<protein>
    <recommendedName>
        <fullName evidence="1">DUF6894 domain-containing protein</fullName>
    </recommendedName>
</protein>
<evidence type="ECO:0000259" key="1">
    <source>
        <dbReference type="Pfam" id="PF21834"/>
    </source>
</evidence>
<dbReference type="Pfam" id="PF21834">
    <property type="entry name" value="DUF6894"/>
    <property type="match status" value="1"/>
</dbReference>
<reference evidence="2 3" key="1">
    <citation type="submission" date="2016-01" db="EMBL/GenBank/DDBJ databases">
        <authorList>
            <person name="Oliw E.H."/>
        </authorList>
    </citation>
    <scope>NUCLEOTIDE SEQUENCE [LARGE SCALE GENOMIC DNA]</scope>
    <source>
        <strain evidence="2 3">Kerr 14</strain>
    </source>
</reference>
<dbReference type="EMBL" id="FBWC01000041">
    <property type="protein sequence ID" value="CUX67633.1"/>
    <property type="molecule type" value="Genomic_DNA"/>
</dbReference>
<dbReference type="Proteomes" id="UP000191897">
    <property type="component" value="Unassembled WGS sequence"/>
</dbReference>
<dbReference type="InterPro" id="IPR054189">
    <property type="entry name" value="DUF6894"/>
</dbReference>
<accession>A0A1S7SE45</accession>
<name>A0A1S7SE45_AGRTU</name>